<proteinExistence type="predicted"/>
<gene>
    <name evidence="1" type="ORF">BI308_23275</name>
</gene>
<organism evidence="1 2">
    <name type="scientific">Roseofilum reptotaenium AO1-A</name>
    <dbReference type="NCBI Taxonomy" id="1925591"/>
    <lineage>
        <taxon>Bacteria</taxon>
        <taxon>Bacillati</taxon>
        <taxon>Cyanobacteriota</taxon>
        <taxon>Cyanophyceae</taxon>
        <taxon>Desertifilales</taxon>
        <taxon>Desertifilaceae</taxon>
        <taxon>Roseofilum</taxon>
    </lineage>
</organism>
<comment type="caution">
    <text evidence="1">The sequence shown here is derived from an EMBL/GenBank/DDBJ whole genome shotgun (WGS) entry which is preliminary data.</text>
</comment>
<evidence type="ECO:0000313" key="1">
    <source>
        <dbReference type="EMBL" id="OJJ16940.1"/>
    </source>
</evidence>
<dbReference type="AlphaFoldDB" id="A0A1L9QKN8"/>
<dbReference type="STRING" id="1925591.BI308_23275"/>
<accession>A0A1L9QKN8</accession>
<dbReference type="Proteomes" id="UP000183940">
    <property type="component" value="Unassembled WGS sequence"/>
</dbReference>
<sequence length="68" mass="7546">MKKIEVSDEIYETLMRTGDGDANFGFVLFWETGAIVTKMAGEAGILSPSAIEEITCQVALRTLYRELD</sequence>
<keyword evidence="2" id="KW-1185">Reference proteome</keyword>
<protein>
    <submittedName>
        <fullName evidence="1">Uncharacterized protein</fullName>
    </submittedName>
</protein>
<name>A0A1L9QKN8_9CYAN</name>
<evidence type="ECO:0000313" key="2">
    <source>
        <dbReference type="Proteomes" id="UP000183940"/>
    </source>
</evidence>
<dbReference type="EMBL" id="MLAW01000061">
    <property type="protein sequence ID" value="OJJ16940.1"/>
    <property type="molecule type" value="Genomic_DNA"/>
</dbReference>
<reference evidence="1" key="1">
    <citation type="submission" date="2016-10" db="EMBL/GenBank/DDBJ databases">
        <title>CRISPR-Cas defence system in Roseofilum reptotaenium: evidence of a bacteriophage-cyanobacterium arms race in the coral black band disease.</title>
        <authorList>
            <person name="Buerger P."/>
            <person name="Wood-Charlson E.M."/>
            <person name="Weynberg K.D."/>
            <person name="Willis B."/>
            <person name="Van Oppen M.J."/>
        </authorList>
    </citation>
    <scope>NUCLEOTIDE SEQUENCE [LARGE SCALE GENOMIC DNA]</scope>
    <source>
        <strain evidence="1">AO1-A</strain>
    </source>
</reference>